<dbReference type="GO" id="GO:0003682">
    <property type="term" value="F:chromatin binding"/>
    <property type="evidence" value="ECO:0007669"/>
    <property type="project" value="TreeGrafter"/>
</dbReference>
<dbReference type="PANTHER" id="PTHR23188">
    <property type="entry name" value="RNA POLYMERASE II-ASSOCIATED FACTOR 1 HOMOLOG"/>
    <property type="match status" value="1"/>
</dbReference>
<gene>
    <name evidence="5" type="ORF">K490DRAFT_74326</name>
</gene>
<comment type="caution">
    <text evidence="5">The sequence shown here is derived from an EMBL/GenBank/DDBJ whole genome shotgun (WGS) entry which is preliminary data.</text>
</comment>
<dbReference type="Pfam" id="PF03985">
    <property type="entry name" value="Paf1"/>
    <property type="match status" value="1"/>
</dbReference>
<evidence type="ECO:0000256" key="4">
    <source>
        <dbReference type="SAM" id="MobiDB-lite"/>
    </source>
</evidence>
<reference evidence="5" key="1">
    <citation type="journal article" date="2020" name="Stud. Mycol.">
        <title>101 Dothideomycetes genomes: a test case for predicting lifestyles and emergence of pathogens.</title>
        <authorList>
            <person name="Haridas S."/>
            <person name="Albert R."/>
            <person name="Binder M."/>
            <person name="Bloem J."/>
            <person name="Labutti K."/>
            <person name="Salamov A."/>
            <person name="Andreopoulos B."/>
            <person name="Baker S."/>
            <person name="Barry K."/>
            <person name="Bills G."/>
            <person name="Bluhm B."/>
            <person name="Cannon C."/>
            <person name="Castanera R."/>
            <person name="Culley D."/>
            <person name="Daum C."/>
            <person name="Ezra D."/>
            <person name="Gonzalez J."/>
            <person name="Henrissat B."/>
            <person name="Kuo A."/>
            <person name="Liang C."/>
            <person name="Lipzen A."/>
            <person name="Lutzoni F."/>
            <person name="Magnuson J."/>
            <person name="Mondo S."/>
            <person name="Nolan M."/>
            <person name="Ohm R."/>
            <person name="Pangilinan J."/>
            <person name="Park H.-J."/>
            <person name="Ramirez L."/>
            <person name="Alfaro M."/>
            <person name="Sun H."/>
            <person name="Tritt A."/>
            <person name="Yoshinaga Y."/>
            <person name="Zwiers L.-H."/>
            <person name="Turgeon B."/>
            <person name="Goodwin S."/>
            <person name="Spatafora J."/>
            <person name="Crous P."/>
            <person name="Grigoriev I."/>
        </authorList>
    </citation>
    <scope>NUCLEOTIDE SEQUENCE</scope>
    <source>
        <strain evidence="5">CBS 121410</strain>
    </source>
</reference>
<dbReference type="PANTHER" id="PTHR23188:SF12">
    <property type="entry name" value="RNA POLYMERASE II-ASSOCIATED FACTOR 1 HOMOLOG"/>
    <property type="match status" value="1"/>
</dbReference>
<keyword evidence="6" id="KW-1185">Reference proteome</keyword>
<dbReference type="AlphaFoldDB" id="A0A9P4HVC7"/>
<evidence type="ECO:0000256" key="3">
    <source>
        <dbReference type="ARBA" id="ARBA00023242"/>
    </source>
</evidence>
<keyword evidence="3" id="KW-0539">Nucleus</keyword>
<comment type="subcellular location">
    <subcellularLocation>
        <location evidence="1">Nucleus</location>
    </subcellularLocation>
</comment>
<dbReference type="Proteomes" id="UP000799776">
    <property type="component" value="Unassembled WGS sequence"/>
</dbReference>
<evidence type="ECO:0000313" key="5">
    <source>
        <dbReference type="EMBL" id="KAF2086734.1"/>
    </source>
</evidence>
<dbReference type="GO" id="GO:0000993">
    <property type="term" value="F:RNA polymerase II complex binding"/>
    <property type="evidence" value="ECO:0007669"/>
    <property type="project" value="TreeGrafter"/>
</dbReference>
<name>A0A9P4HVC7_9PEZI</name>
<evidence type="ECO:0000313" key="6">
    <source>
        <dbReference type="Proteomes" id="UP000799776"/>
    </source>
</evidence>
<comment type="similarity">
    <text evidence="2">Belongs to the PAF1 family.</text>
</comment>
<proteinExistence type="inferred from homology"/>
<organism evidence="5 6">
    <name type="scientific">Saccharata proteae CBS 121410</name>
    <dbReference type="NCBI Taxonomy" id="1314787"/>
    <lineage>
        <taxon>Eukaryota</taxon>
        <taxon>Fungi</taxon>
        <taxon>Dikarya</taxon>
        <taxon>Ascomycota</taxon>
        <taxon>Pezizomycotina</taxon>
        <taxon>Dothideomycetes</taxon>
        <taxon>Dothideomycetes incertae sedis</taxon>
        <taxon>Botryosphaeriales</taxon>
        <taxon>Saccharataceae</taxon>
        <taxon>Saccharata</taxon>
    </lineage>
</organism>
<evidence type="ECO:0000256" key="1">
    <source>
        <dbReference type="ARBA" id="ARBA00004123"/>
    </source>
</evidence>
<protein>
    <submittedName>
        <fullName evidence="5">Paf1-domain-containing protein</fullName>
    </submittedName>
</protein>
<evidence type="ECO:0000256" key="2">
    <source>
        <dbReference type="ARBA" id="ARBA00007560"/>
    </source>
</evidence>
<dbReference type="GO" id="GO:0006368">
    <property type="term" value="P:transcription elongation by RNA polymerase II"/>
    <property type="evidence" value="ECO:0007669"/>
    <property type="project" value="InterPro"/>
</dbReference>
<sequence>MASSGRPERVYHQDYIARIRYSNALPPPPCPPKLLEIPNTGVVSGGYTSAKFATRLAREQPVNIEADAELGMPIDLVGLPGVFDGDESFLMASDKQPYIDPRDKALLKPLSALGKPTSLTQGVSFLRRMEYITGSSSNSGYRPSDSGALRSKQNPKRRKHVTDAEKELPINNIRCIMKGFDIAYPEDAYRGTQDTLENVVAEPITHAEREAWDKPKHPTKSNVKLLDTYPLLPDLDAAPEGGSFVLTRFHGNPMPPSSQYDDRIEAGILRILPPDAEIQARLAAEQAAAENDPELEPPLGEYDYEFFLPNSHETVRGIKRKFSVTDPDADSPDLYDYRNDEGQGRFKYERVRAYETYQQSGRPRDPYGGEVALALHDPEMDVGAVPGTKKRLEKAAYYYPIMQRTFIRPRRSNKKMTYQQKQEQEEQKIDVLELEVRQPNEDELAVRNETRAKYEPDGPEDKVEPETEVVEQEDGQQD</sequence>
<feature type="region of interest" description="Disordered" evidence="4">
    <location>
        <begin position="135"/>
        <end position="164"/>
    </location>
</feature>
<dbReference type="InterPro" id="IPR007133">
    <property type="entry name" value="RNA_pol_II-assoc_Paf1"/>
</dbReference>
<dbReference type="EMBL" id="ML978723">
    <property type="protein sequence ID" value="KAF2086734.1"/>
    <property type="molecule type" value="Genomic_DNA"/>
</dbReference>
<dbReference type="GO" id="GO:0016593">
    <property type="term" value="C:Cdc73/Paf1 complex"/>
    <property type="evidence" value="ECO:0007669"/>
    <property type="project" value="InterPro"/>
</dbReference>
<feature type="compositionally biased region" description="Acidic residues" evidence="4">
    <location>
        <begin position="466"/>
        <end position="478"/>
    </location>
</feature>
<feature type="region of interest" description="Disordered" evidence="4">
    <location>
        <begin position="410"/>
        <end position="478"/>
    </location>
</feature>
<dbReference type="OrthoDB" id="10260285at2759"/>
<feature type="compositionally biased region" description="Basic and acidic residues" evidence="4">
    <location>
        <begin position="422"/>
        <end position="465"/>
    </location>
</feature>
<accession>A0A9P4HVC7</accession>